<keyword evidence="5 7" id="KW-1133">Transmembrane helix</keyword>
<evidence type="ECO:0000256" key="5">
    <source>
        <dbReference type="ARBA" id="ARBA00022989"/>
    </source>
</evidence>
<dbReference type="RefSeq" id="WP_018439947.1">
    <property type="nucleotide sequence ID" value="NZ_KB890167.1"/>
</dbReference>
<protein>
    <recommendedName>
        <fullName evidence="8">ABC transmembrane type-1 domain-containing protein</fullName>
    </recommendedName>
</protein>
<evidence type="ECO:0000256" key="3">
    <source>
        <dbReference type="ARBA" id="ARBA00022475"/>
    </source>
</evidence>
<feature type="transmembrane region" description="Helical" evidence="7">
    <location>
        <begin position="224"/>
        <end position="245"/>
    </location>
</feature>
<dbReference type="GO" id="GO:0005886">
    <property type="term" value="C:plasma membrane"/>
    <property type="evidence" value="ECO:0007669"/>
    <property type="project" value="UniProtKB-SubCell"/>
</dbReference>
<feature type="transmembrane region" description="Helical" evidence="7">
    <location>
        <begin position="156"/>
        <end position="177"/>
    </location>
</feature>
<dbReference type="PANTHER" id="PTHR30151">
    <property type="entry name" value="ALKANE SULFONATE ABC TRANSPORTER-RELATED, MEMBRANE SUBUNIT"/>
    <property type="match status" value="1"/>
</dbReference>
<dbReference type="Proteomes" id="UP000235777">
    <property type="component" value="Unassembled WGS sequence"/>
</dbReference>
<evidence type="ECO:0000313" key="9">
    <source>
        <dbReference type="EMBL" id="PMS34503.1"/>
    </source>
</evidence>
<name>A0A2N7WYB2_9BURK</name>
<dbReference type="PANTHER" id="PTHR30151:SF20">
    <property type="entry name" value="ABC TRANSPORTER PERMEASE PROTEIN HI_0355-RELATED"/>
    <property type="match status" value="1"/>
</dbReference>
<proteinExistence type="predicted"/>
<feature type="transmembrane region" description="Helical" evidence="7">
    <location>
        <begin position="131"/>
        <end position="150"/>
    </location>
</feature>
<evidence type="ECO:0000256" key="1">
    <source>
        <dbReference type="ARBA" id="ARBA00004651"/>
    </source>
</evidence>
<dbReference type="STRING" id="863227.GCA_000373005_01396"/>
<keyword evidence="4 7" id="KW-0812">Transmembrane</keyword>
<feature type="domain" description="ABC transmembrane type-1" evidence="8">
    <location>
        <begin position="177"/>
        <end position="250"/>
    </location>
</feature>
<dbReference type="Pfam" id="PF00528">
    <property type="entry name" value="BPD_transp_1"/>
    <property type="match status" value="1"/>
</dbReference>
<comment type="caution">
    <text evidence="9">The sequence shown here is derived from an EMBL/GenBank/DDBJ whole genome shotgun (WGS) entry which is preliminary data.</text>
</comment>
<feature type="transmembrane region" description="Helical" evidence="7">
    <location>
        <begin position="36"/>
        <end position="56"/>
    </location>
</feature>
<evidence type="ECO:0000256" key="6">
    <source>
        <dbReference type="ARBA" id="ARBA00023136"/>
    </source>
</evidence>
<dbReference type="EMBL" id="PNYC01000016">
    <property type="protein sequence ID" value="PMS34503.1"/>
    <property type="molecule type" value="Genomic_DNA"/>
</dbReference>
<keyword evidence="6 7" id="KW-0472">Membrane</keyword>
<evidence type="ECO:0000259" key="8">
    <source>
        <dbReference type="Pfam" id="PF00528"/>
    </source>
</evidence>
<sequence length="276" mass="28944">MPDRTDASSARPSASGRIGVAMAGRRSLSLIRPKRLLAWAITLGLVVLFAFGWELASRRGWVDPFFVSRPSALAYQLFDWWHGGTSNGPLAVHVGVTLAEAALGVAAGSILGAACAFLFRAGTLRGDVFALFVWLLRPAPVVALAAALGLGLGFGIAARAAFATILVFLVAFADARASRPAFETVRWRCGLALAGAVLGECFVARSGIGFLIARAVQQFNAGGVYAALVVLVAIGVVVDLFAGALQRAWRRRAAPIENGARPLDNDQSTASGRSNR</sequence>
<keyword evidence="3" id="KW-1003">Cell membrane</keyword>
<comment type="subcellular location">
    <subcellularLocation>
        <location evidence="1">Cell membrane</location>
        <topology evidence="1">Multi-pass membrane protein</topology>
    </subcellularLocation>
</comment>
<feature type="transmembrane region" description="Helical" evidence="7">
    <location>
        <begin position="90"/>
        <end position="119"/>
    </location>
</feature>
<organism evidence="9 10">
    <name type="scientific">Trinickia symbiotica</name>
    <dbReference type="NCBI Taxonomy" id="863227"/>
    <lineage>
        <taxon>Bacteria</taxon>
        <taxon>Pseudomonadati</taxon>
        <taxon>Pseudomonadota</taxon>
        <taxon>Betaproteobacteria</taxon>
        <taxon>Burkholderiales</taxon>
        <taxon>Burkholderiaceae</taxon>
        <taxon>Trinickia</taxon>
    </lineage>
</organism>
<gene>
    <name evidence="9" type="ORF">C0Z20_22700</name>
</gene>
<keyword evidence="2" id="KW-0813">Transport</keyword>
<evidence type="ECO:0000256" key="7">
    <source>
        <dbReference type="SAM" id="Phobius"/>
    </source>
</evidence>
<dbReference type="OrthoDB" id="7274389at2"/>
<keyword evidence="10" id="KW-1185">Reference proteome</keyword>
<evidence type="ECO:0000256" key="2">
    <source>
        <dbReference type="ARBA" id="ARBA00022448"/>
    </source>
</evidence>
<evidence type="ECO:0000256" key="4">
    <source>
        <dbReference type="ARBA" id="ARBA00022692"/>
    </source>
</evidence>
<dbReference type="GO" id="GO:0055085">
    <property type="term" value="P:transmembrane transport"/>
    <property type="evidence" value="ECO:0007669"/>
    <property type="project" value="InterPro"/>
</dbReference>
<dbReference type="InterPro" id="IPR000515">
    <property type="entry name" value="MetI-like"/>
</dbReference>
<dbReference type="AlphaFoldDB" id="A0A2N7WYB2"/>
<accession>A0A2N7WYB2</accession>
<evidence type="ECO:0000313" key="10">
    <source>
        <dbReference type="Proteomes" id="UP000235777"/>
    </source>
</evidence>
<reference evidence="9 10" key="1">
    <citation type="submission" date="2018-01" db="EMBL/GenBank/DDBJ databases">
        <title>Whole genome analyses suggest that Burkholderia sensu lato contains two further novel genera in the rhizoxinica-symbiotica group Mycetohabitans gen. nov., and Trinickia gen. nov.: implications for the evolution of diazotrophy and nodulation in the Burkholderiaceae.</title>
        <authorList>
            <person name="Estrada-de los Santos P."/>
            <person name="Palmer M."/>
            <person name="Chavez-Ramirez B."/>
            <person name="Beukes C."/>
            <person name="Steenkamp E.T."/>
            <person name="Hirsch A.M."/>
            <person name="Manyaka P."/>
            <person name="Maluk M."/>
            <person name="Lafos M."/>
            <person name="Crook M."/>
            <person name="Gross E."/>
            <person name="Simon M.F."/>
            <person name="Bueno dos Reis Junior F."/>
            <person name="Poole P.S."/>
            <person name="Venter S.N."/>
            <person name="James E.K."/>
        </authorList>
    </citation>
    <scope>NUCLEOTIDE SEQUENCE [LARGE SCALE GENOMIC DNA]</scope>
    <source>
        <strain evidence="9 10">JPY 581</strain>
    </source>
</reference>
<feature type="transmembrane region" description="Helical" evidence="7">
    <location>
        <begin position="189"/>
        <end position="212"/>
    </location>
</feature>